<dbReference type="GO" id="GO:0015293">
    <property type="term" value="F:symporter activity"/>
    <property type="evidence" value="ECO:0007669"/>
    <property type="project" value="UniProtKB-KW"/>
</dbReference>
<comment type="subcellular location">
    <subcellularLocation>
        <location evidence="1">Membrane</location>
        <topology evidence="1">Multi-pass membrane protein</topology>
    </subcellularLocation>
</comment>
<evidence type="ECO:0000256" key="1">
    <source>
        <dbReference type="ARBA" id="ARBA00004141"/>
    </source>
</evidence>
<keyword evidence="4 8" id="KW-1133">Transmembrane helix</keyword>
<feature type="binding site" evidence="6">
    <location>
        <position position="39"/>
    </location>
    <ligand>
        <name>Na(+)</name>
        <dbReference type="ChEBI" id="CHEBI:29101"/>
        <label>1</label>
    </ligand>
</feature>
<protein>
    <recommendedName>
        <fullName evidence="7">Transporter</fullName>
    </recommendedName>
</protein>
<dbReference type="PANTHER" id="PTHR11616:SF240">
    <property type="entry name" value="BLOATED TUBULES, ISOFORM B-RELATED"/>
    <property type="match status" value="1"/>
</dbReference>
<dbReference type="EMBL" id="CAXITT010000266">
    <property type="protein sequence ID" value="CAL1537529.1"/>
    <property type="molecule type" value="Genomic_DNA"/>
</dbReference>
<feature type="transmembrane region" description="Helical" evidence="8">
    <location>
        <begin position="217"/>
        <end position="235"/>
    </location>
</feature>
<dbReference type="SUPFAM" id="SSF161070">
    <property type="entry name" value="SNF-like"/>
    <property type="match status" value="1"/>
</dbReference>
<dbReference type="PROSITE" id="PS50267">
    <property type="entry name" value="NA_NEUROTRAN_SYMP_3"/>
    <property type="match status" value="1"/>
</dbReference>
<keyword evidence="2 7" id="KW-0813">Transport</keyword>
<name>A0AAV2HVR1_LYMST</name>
<evidence type="ECO:0000313" key="10">
    <source>
        <dbReference type="Proteomes" id="UP001497497"/>
    </source>
</evidence>
<evidence type="ECO:0000256" key="2">
    <source>
        <dbReference type="ARBA" id="ARBA00022448"/>
    </source>
</evidence>
<keyword evidence="3 7" id="KW-0812">Transmembrane</keyword>
<dbReference type="Proteomes" id="UP001497497">
    <property type="component" value="Unassembled WGS sequence"/>
</dbReference>
<feature type="non-terminal residue" evidence="9">
    <location>
        <position position="365"/>
    </location>
</feature>
<keyword evidence="6" id="KW-0479">Metal-binding</keyword>
<dbReference type="GO" id="GO:0035725">
    <property type="term" value="P:sodium ion transmembrane transport"/>
    <property type="evidence" value="ECO:0007669"/>
    <property type="project" value="TreeGrafter"/>
</dbReference>
<dbReference type="PRINTS" id="PR00176">
    <property type="entry name" value="NANEUSMPORT"/>
</dbReference>
<dbReference type="GO" id="GO:0006865">
    <property type="term" value="P:amino acid transport"/>
    <property type="evidence" value="ECO:0007669"/>
    <property type="project" value="TreeGrafter"/>
</dbReference>
<dbReference type="InterPro" id="IPR037272">
    <property type="entry name" value="SNS_sf"/>
</dbReference>
<feature type="binding site" evidence="6">
    <location>
        <position position="332"/>
    </location>
    <ligand>
        <name>Na(+)</name>
        <dbReference type="ChEBI" id="CHEBI:29101"/>
        <label>1</label>
    </ligand>
</feature>
<dbReference type="GO" id="GO:0005886">
    <property type="term" value="C:plasma membrane"/>
    <property type="evidence" value="ECO:0007669"/>
    <property type="project" value="TreeGrafter"/>
</dbReference>
<feature type="transmembrane region" description="Helical" evidence="8">
    <location>
        <begin position="326"/>
        <end position="351"/>
    </location>
</feature>
<organism evidence="9 10">
    <name type="scientific">Lymnaea stagnalis</name>
    <name type="common">Great pond snail</name>
    <name type="synonym">Helix stagnalis</name>
    <dbReference type="NCBI Taxonomy" id="6523"/>
    <lineage>
        <taxon>Eukaryota</taxon>
        <taxon>Metazoa</taxon>
        <taxon>Spiralia</taxon>
        <taxon>Lophotrochozoa</taxon>
        <taxon>Mollusca</taxon>
        <taxon>Gastropoda</taxon>
        <taxon>Heterobranchia</taxon>
        <taxon>Euthyneura</taxon>
        <taxon>Panpulmonata</taxon>
        <taxon>Hygrophila</taxon>
        <taxon>Lymnaeoidea</taxon>
        <taxon>Lymnaeidae</taxon>
        <taxon>Lymnaea</taxon>
    </lineage>
</organism>
<keyword evidence="7" id="KW-0769">Symport</keyword>
<dbReference type="PROSITE" id="PS00754">
    <property type="entry name" value="NA_NEUROTRAN_SYMP_2"/>
    <property type="match status" value="1"/>
</dbReference>
<feature type="binding site" evidence="6">
    <location>
        <position position="42"/>
    </location>
    <ligand>
        <name>Na(+)</name>
        <dbReference type="ChEBI" id="CHEBI:29101"/>
        <label>1</label>
    </ligand>
</feature>
<comment type="similarity">
    <text evidence="7">Belongs to the sodium:neurotransmitter symporter (SNF) (TC 2.A.22) family.</text>
</comment>
<evidence type="ECO:0000256" key="8">
    <source>
        <dbReference type="SAM" id="Phobius"/>
    </source>
</evidence>
<dbReference type="GO" id="GO:0046872">
    <property type="term" value="F:metal ion binding"/>
    <property type="evidence" value="ECO:0007669"/>
    <property type="project" value="UniProtKB-KW"/>
</dbReference>
<keyword evidence="5 8" id="KW-0472">Membrane</keyword>
<evidence type="ECO:0000256" key="6">
    <source>
        <dbReference type="PIRSR" id="PIRSR600175-1"/>
    </source>
</evidence>
<comment type="caution">
    <text evidence="9">The sequence shown here is derived from an EMBL/GenBank/DDBJ whole genome shotgun (WGS) entry which is preliminary data.</text>
</comment>
<dbReference type="PROSITE" id="PS00610">
    <property type="entry name" value="NA_NEUROTRAN_SYMP_1"/>
    <property type="match status" value="1"/>
</dbReference>
<feature type="transmembrane region" description="Helical" evidence="8">
    <location>
        <begin position="62"/>
        <end position="84"/>
    </location>
</feature>
<gene>
    <name evidence="9" type="ORF">GSLYS_00011442001</name>
</gene>
<reference evidence="9 10" key="1">
    <citation type="submission" date="2024-04" db="EMBL/GenBank/DDBJ databases">
        <authorList>
            <consortium name="Genoscope - CEA"/>
            <person name="William W."/>
        </authorList>
    </citation>
    <scope>NUCLEOTIDE SEQUENCE [LARGE SCALE GENOMIC DNA]</scope>
</reference>
<dbReference type="AlphaFoldDB" id="A0AAV2HVR1"/>
<feature type="transmembrane region" description="Helical" evidence="8">
    <location>
        <begin position="244"/>
        <end position="265"/>
    </location>
</feature>
<sequence>MKVSSVATIESGHAYRGSRGSHVREQWTSKLDFLLSCLGFAVGLGNVWRFPYLAYSNGGGAFFIPYFTMLIFVGIPIFLMESVIGQFSSSGPTTCWDFCRIIEGCGYAMIFVTFLTCIFYNMIIAWAFFYIFISLTPEVPWYHCGDWSTPCRTFSGSPLPNGLCNSKESNGTVWLWNTTLAQANGIYVNFPAKEYFERRVLGATEGYDISNIGPMRLDLVLCLILAWLLVLLCLAKGIKITGKIVYITSTMPYLMLFILLFRGLYLDGALEGIMYYISPNITAIKSPRIWKDAAVQIFFSLSSSYGGLITLSSYNKFHNDILSDSIFVCIGNSLTSIFAGFVVFSFLGFLARDLNTPISNVAASG</sequence>
<dbReference type="PANTHER" id="PTHR11616">
    <property type="entry name" value="SODIUM/CHLORIDE DEPENDENT TRANSPORTER"/>
    <property type="match status" value="1"/>
</dbReference>
<evidence type="ECO:0000313" key="9">
    <source>
        <dbReference type="EMBL" id="CAL1537529.1"/>
    </source>
</evidence>
<feature type="transmembrane region" description="Helical" evidence="8">
    <location>
        <begin position="105"/>
        <end position="133"/>
    </location>
</feature>
<feature type="transmembrane region" description="Helical" evidence="8">
    <location>
        <begin position="293"/>
        <end position="314"/>
    </location>
</feature>
<feature type="binding site" evidence="6">
    <location>
        <position position="46"/>
    </location>
    <ligand>
        <name>Na(+)</name>
        <dbReference type="ChEBI" id="CHEBI:29101"/>
        <label>1</label>
    </ligand>
</feature>
<proteinExistence type="inferred from homology"/>
<accession>A0AAV2HVR1</accession>
<dbReference type="InterPro" id="IPR000175">
    <property type="entry name" value="Na/ntran_symport"/>
</dbReference>
<feature type="binding site" evidence="6">
    <location>
        <position position="41"/>
    </location>
    <ligand>
        <name>Na(+)</name>
        <dbReference type="ChEBI" id="CHEBI:29101"/>
        <label>1</label>
    </ligand>
</feature>
<evidence type="ECO:0000256" key="3">
    <source>
        <dbReference type="ARBA" id="ARBA00022692"/>
    </source>
</evidence>
<evidence type="ECO:0000256" key="5">
    <source>
        <dbReference type="ARBA" id="ARBA00023136"/>
    </source>
</evidence>
<keyword evidence="6" id="KW-0915">Sodium</keyword>
<feature type="binding site" evidence="6">
    <location>
        <position position="300"/>
    </location>
    <ligand>
        <name>Na(+)</name>
        <dbReference type="ChEBI" id="CHEBI:29101"/>
        <label>1</label>
    </ligand>
</feature>
<keyword evidence="10" id="KW-1185">Reference proteome</keyword>
<evidence type="ECO:0000256" key="4">
    <source>
        <dbReference type="ARBA" id="ARBA00022989"/>
    </source>
</evidence>
<evidence type="ECO:0000256" key="7">
    <source>
        <dbReference type="RuleBase" id="RU003732"/>
    </source>
</evidence>
<dbReference type="Pfam" id="PF00209">
    <property type="entry name" value="SNF"/>
    <property type="match status" value="1"/>
</dbReference>
<feature type="transmembrane region" description="Helical" evidence="8">
    <location>
        <begin position="31"/>
        <end position="50"/>
    </location>
</feature>